<accession>A0A2W6PHA6</accession>
<evidence type="ECO:0000313" key="2">
    <source>
        <dbReference type="Proteomes" id="UP000249482"/>
    </source>
</evidence>
<evidence type="ECO:0000313" key="1">
    <source>
        <dbReference type="EMBL" id="PZT67778.1"/>
    </source>
</evidence>
<dbReference type="EMBL" id="QKWZ01000043">
    <property type="protein sequence ID" value="PZT67778.1"/>
    <property type="molecule type" value="Genomic_DNA"/>
</dbReference>
<comment type="caution">
    <text evidence="1">The sequence shown here is derived from an EMBL/GenBank/DDBJ whole genome shotgun (WGS) entry which is preliminary data.</text>
</comment>
<dbReference type="Proteomes" id="UP000249482">
    <property type="component" value="Unassembled WGS sequence"/>
</dbReference>
<dbReference type="InterPro" id="IPR003458">
    <property type="entry name" value="Phage_T4_Gp38_tail_assem"/>
</dbReference>
<reference evidence="1 2" key="1">
    <citation type="submission" date="2018-06" db="EMBL/GenBank/DDBJ databases">
        <title>Draft genome sequence of mcr-1-harboring Escherichia coli isolated from wound infection of a hospitalized patient, in Bolivia.</title>
        <authorList>
            <person name="Munoz M.E."/>
            <person name="Moura Q."/>
            <person name="Ventura P.R.M."/>
            <person name="Bustos L.R."/>
            <person name="Ovando B.G."/>
            <person name="Terrazas D.I.V."/>
            <person name="Yarhui N.B."/>
            <person name="Cerdeira L."/>
            <person name="Lincopan N."/>
        </authorList>
    </citation>
    <scope>NUCLEOTIDE SEQUENCE [LARGE SCALE GENOMIC DNA]</scope>
    <source>
        <strain evidence="1 2">EcMLT</strain>
    </source>
</reference>
<gene>
    <name evidence="1" type="ORF">DNQ45_02505</name>
</gene>
<sequence length="153" mass="16804">MGSGILMVDYVFSPTENAFYLVALKYDYLTAGTWPSDGININAEDALVFMGNAPEGKMRGIGDDGLPCWVDLPSPTHKEQLAAADSEKKSRIDHANEYMNGKQWPGKAAIGRLKGEELAQYNLWLDYLDALELIDTSGAPDIEWPTPPAVQAR</sequence>
<dbReference type="PANTHER" id="PTHR34413">
    <property type="entry name" value="PROPHAGE TAIL FIBER ASSEMBLY PROTEIN HOMOLOG TFAE-RELATED-RELATED"/>
    <property type="match status" value="1"/>
</dbReference>
<name>A0A2W6PHA6_ECOLX</name>
<dbReference type="InterPro" id="IPR051220">
    <property type="entry name" value="TFA_Chaperone"/>
</dbReference>
<protein>
    <submittedName>
        <fullName evidence="1">Tail fiber assembly protein</fullName>
    </submittedName>
</protein>
<dbReference type="Pfam" id="PF02413">
    <property type="entry name" value="Caudo_TAP"/>
    <property type="match status" value="1"/>
</dbReference>
<dbReference type="PANTHER" id="PTHR34413:SF1">
    <property type="entry name" value="CYTOPLASMIC PROTEIN"/>
    <property type="match status" value="1"/>
</dbReference>
<proteinExistence type="predicted"/>
<dbReference type="AlphaFoldDB" id="A0A2W6PHA6"/>
<organism evidence="1 2">
    <name type="scientific">Escherichia coli</name>
    <dbReference type="NCBI Taxonomy" id="562"/>
    <lineage>
        <taxon>Bacteria</taxon>
        <taxon>Pseudomonadati</taxon>
        <taxon>Pseudomonadota</taxon>
        <taxon>Gammaproteobacteria</taxon>
        <taxon>Enterobacterales</taxon>
        <taxon>Enterobacteriaceae</taxon>
        <taxon>Escherichia</taxon>
    </lineage>
</organism>